<dbReference type="PANTHER" id="PTHR22937">
    <property type="entry name" value="E3 UBIQUITIN-PROTEIN LIGASE RNF165"/>
    <property type="match status" value="1"/>
</dbReference>
<dbReference type="AlphaFoldDB" id="A0A804JNQ7"/>
<evidence type="ECO:0000313" key="8">
    <source>
        <dbReference type="EMBL" id="CAG1848290.1"/>
    </source>
</evidence>
<gene>
    <name evidence="8" type="ORF">GSMUA_180850.1</name>
</gene>
<dbReference type="Gramene" id="Ma06_t34650.1">
    <property type="protein sequence ID" value="Ma06_p34650.1"/>
    <property type="gene ID" value="Ma06_g34650"/>
</dbReference>
<evidence type="ECO:0000313" key="9">
    <source>
        <dbReference type="EnsemblPlants" id="Ma06_p34650.1"/>
    </source>
</evidence>
<proteinExistence type="predicted"/>
<reference evidence="9" key="2">
    <citation type="submission" date="2021-05" db="UniProtKB">
        <authorList>
            <consortium name="EnsemblPlants"/>
        </authorList>
    </citation>
    <scope>IDENTIFICATION</scope>
    <source>
        <strain evidence="9">subsp. malaccensis</strain>
    </source>
</reference>
<protein>
    <recommendedName>
        <fullName evidence="2">RING-type E3 ubiquitin transferase</fullName>
        <ecNumber evidence="2">2.3.2.27</ecNumber>
    </recommendedName>
</protein>
<comment type="catalytic activity">
    <reaction evidence="1">
        <text>S-ubiquitinyl-[E2 ubiquitin-conjugating enzyme]-L-cysteine + [acceptor protein]-L-lysine = [E2 ubiquitin-conjugating enzyme]-L-cysteine + N(6)-ubiquitinyl-[acceptor protein]-L-lysine.</text>
        <dbReference type="EC" id="2.3.2.27"/>
    </reaction>
</comment>
<dbReference type="PANTHER" id="PTHR22937:SF65">
    <property type="entry name" value="E3 UBIQUITIN-PROTEIN LIGASE ARK2C"/>
    <property type="match status" value="1"/>
</dbReference>
<dbReference type="InParanoid" id="A0A804JNQ7"/>
<dbReference type="GO" id="GO:0008270">
    <property type="term" value="F:zinc ion binding"/>
    <property type="evidence" value="ECO:0007669"/>
    <property type="project" value="UniProtKB-KW"/>
</dbReference>
<reference evidence="8" key="1">
    <citation type="submission" date="2021-03" db="EMBL/GenBank/DDBJ databases">
        <authorList>
            <consortium name="Genoscope - CEA"/>
            <person name="William W."/>
        </authorList>
    </citation>
    <scope>NUCLEOTIDE SEQUENCE</scope>
    <source>
        <strain evidence="8">Doubled-haploid Pahang</strain>
    </source>
</reference>
<sequence>MKILGFLKPDRNASGHLPAFQCPSIRVMVPAQSGHTQMVIPYNTISSYSCTGVVDSRQLWLLLILGNIIELCIRDPNLCSMNTMNTVDGSAFYRSIDLFDQHRNMRMNMDNICYVRIGNASTVLSEVTASRCMMETAYLFSHQIQDEGNYYICRKSIRRGRNGEDFHVSCMWKPIKNGCPVCNDSAFIGP</sequence>
<evidence type="ECO:0000256" key="1">
    <source>
        <dbReference type="ARBA" id="ARBA00000900"/>
    </source>
</evidence>
<keyword evidence="10" id="KW-1185">Reference proteome</keyword>
<dbReference type="Proteomes" id="UP000012960">
    <property type="component" value="Unplaced"/>
</dbReference>
<dbReference type="GO" id="GO:0061630">
    <property type="term" value="F:ubiquitin protein ligase activity"/>
    <property type="evidence" value="ECO:0000318"/>
    <property type="project" value="GO_Central"/>
</dbReference>
<dbReference type="EC" id="2.3.2.27" evidence="2"/>
<evidence type="ECO:0000313" key="10">
    <source>
        <dbReference type="Proteomes" id="UP000012960"/>
    </source>
</evidence>
<evidence type="ECO:0000256" key="7">
    <source>
        <dbReference type="ARBA" id="ARBA00022833"/>
    </source>
</evidence>
<keyword evidence="6" id="KW-0833">Ubl conjugation pathway</keyword>
<evidence type="ECO:0000256" key="6">
    <source>
        <dbReference type="ARBA" id="ARBA00022786"/>
    </source>
</evidence>
<keyword evidence="7" id="KW-0862">Zinc</keyword>
<keyword evidence="5" id="KW-0863">Zinc-finger</keyword>
<dbReference type="InterPro" id="IPR045191">
    <property type="entry name" value="MBR1/2-like"/>
</dbReference>
<evidence type="ECO:0000256" key="3">
    <source>
        <dbReference type="ARBA" id="ARBA00022679"/>
    </source>
</evidence>
<dbReference type="EMBL" id="HG996471">
    <property type="protein sequence ID" value="CAG1848290.1"/>
    <property type="molecule type" value="Genomic_DNA"/>
</dbReference>
<accession>A0A804JNQ7</accession>
<keyword evidence="4" id="KW-0479">Metal-binding</keyword>
<organism evidence="9 10">
    <name type="scientific">Musa acuminata subsp. malaccensis</name>
    <name type="common">Wild banana</name>
    <name type="synonym">Musa malaccensis</name>
    <dbReference type="NCBI Taxonomy" id="214687"/>
    <lineage>
        <taxon>Eukaryota</taxon>
        <taxon>Viridiplantae</taxon>
        <taxon>Streptophyta</taxon>
        <taxon>Embryophyta</taxon>
        <taxon>Tracheophyta</taxon>
        <taxon>Spermatophyta</taxon>
        <taxon>Magnoliopsida</taxon>
        <taxon>Liliopsida</taxon>
        <taxon>Zingiberales</taxon>
        <taxon>Musaceae</taxon>
        <taxon>Musa</taxon>
    </lineage>
</organism>
<dbReference type="EnsemblPlants" id="Ma06_t34650.1">
    <property type="protein sequence ID" value="Ma06_p34650.1"/>
    <property type="gene ID" value="Ma06_g34650"/>
</dbReference>
<evidence type="ECO:0000256" key="2">
    <source>
        <dbReference type="ARBA" id="ARBA00012483"/>
    </source>
</evidence>
<evidence type="ECO:0000256" key="5">
    <source>
        <dbReference type="ARBA" id="ARBA00022771"/>
    </source>
</evidence>
<evidence type="ECO:0000256" key="4">
    <source>
        <dbReference type="ARBA" id="ARBA00022723"/>
    </source>
</evidence>
<name>A0A804JNQ7_MUSAM</name>
<keyword evidence="3" id="KW-0808">Transferase</keyword>